<keyword evidence="3" id="KW-1185">Reference proteome</keyword>
<dbReference type="Proteomes" id="UP000769157">
    <property type="component" value="Unassembled WGS sequence"/>
</dbReference>
<evidence type="ECO:0000313" key="3">
    <source>
        <dbReference type="Proteomes" id="UP000769157"/>
    </source>
</evidence>
<organism evidence="2 3">
    <name type="scientific">Ogataea philodendri</name>
    <dbReference type="NCBI Taxonomy" id="1378263"/>
    <lineage>
        <taxon>Eukaryota</taxon>
        <taxon>Fungi</taxon>
        <taxon>Dikarya</taxon>
        <taxon>Ascomycota</taxon>
        <taxon>Saccharomycotina</taxon>
        <taxon>Pichiomycetes</taxon>
        <taxon>Pichiales</taxon>
        <taxon>Pichiaceae</taxon>
        <taxon>Ogataea</taxon>
    </lineage>
</organism>
<feature type="compositionally biased region" description="Polar residues" evidence="1">
    <location>
        <begin position="44"/>
        <end position="55"/>
    </location>
</feature>
<feature type="region of interest" description="Disordered" evidence="1">
    <location>
        <begin position="180"/>
        <end position="201"/>
    </location>
</feature>
<reference evidence="2" key="1">
    <citation type="journal article" date="2021" name="Open Biol.">
        <title>Shared evolutionary footprints suggest mitochondrial oxidative damage underlies multiple complex I losses in fungi.</title>
        <authorList>
            <person name="Schikora-Tamarit M.A."/>
            <person name="Marcet-Houben M."/>
            <person name="Nosek J."/>
            <person name="Gabaldon T."/>
        </authorList>
    </citation>
    <scope>NUCLEOTIDE SEQUENCE</scope>
    <source>
        <strain evidence="2">CBS6075</strain>
    </source>
</reference>
<reference evidence="2" key="2">
    <citation type="submission" date="2021-01" db="EMBL/GenBank/DDBJ databases">
        <authorList>
            <person name="Schikora-Tamarit M.A."/>
        </authorList>
    </citation>
    <scope>NUCLEOTIDE SEQUENCE</scope>
    <source>
        <strain evidence="2">CBS6075</strain>
    </source>
</reference>
<proteinExistence type="predicted"/>
<evidence type="ECO:0000313" key="2">
    <source>
        <dbReference type="EMBL" id="KAH3660456.1"/>
    </source>
</evidence>
<dbReference type="AlphaFoldDB" id="A0A9P8T0C5"/>
<comment type="caution">
    <text evidence="2">The sequence shown here is derived from an EMBL/GenBank/DDBJ whole genome shotgun (WGS) entry which is preliminary data.</text>
</comment>
<dbReference type="OrthoDB" id="3995902at2759"/>
<dbReference type="GeneID" id="70239006"/>
<sequence>MNFKIIYTCDELLSLQHEGVLFKNTELPNKEFWRFNVRNFTKTNGSTTKSLQKSHNNYKKKAIHKSPSEDNFEEETPEWLDETDFKVDSSFVGYSSIGTHSYEEFEREKKEFHRRHGGFREPQSLEAPVIEHVPSSSLEKDFTGSKTAFSSAEDSQFDQDLELRDHLNGQFFDNLLKNKLEPTEKHEQPAEQKIRQIDTSETSKFERLFQAKSGSSIPIDNSGTTYTNNITNAPIQSQNHGSPFNNQGLPTNQSFGNLPPGIPLGPQSTQMPPMLPPGFNSNYFPPPPPPPPELLKLIQEGKLPPLPGMPPGLNFPVPQMAPQMMPFPTVQNKYTSIAPENSSGFNNQLPQGTFPLLPPGITNPMMGLRHFDSQGQFLESDAKSKHSNFQQKHDTFKHP</sequence>
<feature type="region of interest" description="Disordered" evidence="1">
    <location>
        <begin position="376"/>
        <end position="399"/>
    </location>
</feature>
<protein>
    <submittedName>
        <fullName evidence="2">Uncharacterized protein</fullName>
    </submittedName>
</protein>
<evidence type="ECO:0000256" key="1">
    <source>
        <dbReference type="SAM" id="MobiDB-lite"/>
    </source>
</evidence>
<name>A0A9P8T0C5_9ASCO</name>
<gene>
    <name evidence="2" type="ORF">OGAPHI_007042</name>
</gene>
<dbReference type="RefSeq" id="XP_046058159.1">
    <property type="nucleotide sequence ID" value="XM_046208395.1"/>
</dbReference>
<accession>A0A9P8T0C5</accession>
<dbReference type="EMBL" id="JAEUBE010000504">
    <property type="protein sequence ID" value="KAH3660456.1"/>
    <property type="molecule type" value="Genomic_DNA"/>
</dbReference>
<feature type="region of interest" description="Disordered" evidence="1">
    <location>
        <begin position="44"/>
        <end position="74"/>
    </location>
</feature>